<dbReference type="PANTHER" id="PTHR11040:SF44">
    <property type="entry name" value="PROTEIN ZNTC-RELATED"/>
    <property type="match status" value="1"/>
</dbReference>
<name>A9T004_PHYPA</name>
<dbReference type="RefSeq" id="XP_024398653.1">
    <property type="nucleotide sequence ID" value="XM_024542885.2"/>
</dbReference>
<evidence type="ECO:0000256" key="1">
    <source>
        <dbReference type="ARBA" id="ARBA00004141"/>
    </source>
</evidence>
<keyword evidence="7 8" id="KW-0472">Membrane</keyword>
<evidence type="ECO:0000256" key="5">
    <source>
        <dbReference type="ARBA" id="ARBA00022989"/>
    </source>
</evidence>
<feature type="transmembrane region" description="Helical" evidence="8">
    <location>
        <begin position="58"/>
        <end position="80"/>
    </location>
</feature>
<dbReference type="Gramene" id="Pp3c16_550V3.1">
    <property type="protein sequence ID" value="Pp3c16_550V3.1"/>
    <property type="gene ID" value="Pp3c16_550"/>
</dbReference>
<keyword evidence="5 8" id="KW-1133">Transmembrane helix</keyword>
<dbReference type="PaxDb" id="3218-PP1S144_44V6.5"/>
<gene>
    <name evidence="10" type="primary">LOC112293453</name>
    <name evidence="9" type="ORF">PHYPA_020262</name>
</gene>
<dbReference type="EnsemblPlants" id="Pp3c16_550V3.2">
    <property type="protein sequence ID" value="Pp3c16_550V3.2"/>
    <property type="gene ID" value="Pp3c16_550"/>
</dbReference>
<feature type="transmembrane region" description="Helical" evidence="8">
    <location>
        <begin position="27"/>
        <end position="46"/>
    </location>
</feature>
<evidence type="ECO:0000313" key="11">
    <source>
        <dbReference type="Proteomes" id="UP000006727"/>
    </source>
</evidence>
<dbReference type="InterPro" id="IPR004698">
    <property type="entry name" value="Zn/Fe_permease_fun/pln"/>
</dbReference>
<feature type="transmembrane region" description="Helical" evidence="8">
    <location>
        <begin position="274"/>
        <end position="298"/>
    </location>
</feature>
<feature type="transmembrane region" description="Helical" evidence="8">
    <location>
        <begin position="310"/>
        <end position="329"/>
    </location>
</feature>
<dbReference type="RefSeq" id="XP_024398654.1">
    <property type="nucleotide sequence ID" value="XM_024542886.2"/>
</dbReference>
<accession>A9T004</accession>
<dbReference type="eggNOG" id="KOG1558">
    <property type="taxonomic scope" value="Eukaryota"/>
</dbReference>
<evidence type="ECO:0000313" key="9">
    <source>
        <dbReference type="EMBL" id="PNR37155.1"/>
    </source>
</evidence>
<comment type="similarity">
    <text evidence="2 8">Belongs to the ZIP transporter (TC 2.A.5) family.</text>
</comment>
<dbReference type="OrthoDB" id="448280at2759"/>
<comment type="subcellular location">
    <subcellularLocation>
        <location evidence="1 8">Membrane</location>
        <topology evidence="1 8">Multi-pass membrane protein</topology>
    </subcellularLocation>
</comment>
<dbReference type="Gramene" id="Pp3c16_550V3.2">
    <property type="protein sequence ID" value="Pp3c16_550V3.2"/>
    <property type="gene ID" value="Pp3c16_550"/>
</dbReference>
<dbReference type="InterPro" id="IPR003689">
    <property type="entry name" value="ZIP"/>
</dbReference>
<evidence type="ECO:0000313" key="10">
    <source>
        <dbReference type="EnsemblPlants" id="Pp3c16_550V3.1"/>
    </source>
</evidence>
<reference evidence="9 11" key="1">
    <citation type="journal article" date="2008" name="Science">
        <title>The Physcomitrella genome reveals evolutionary insights into the conquest of land by plants.</title>
        <authorList>
            <person name="Rensing S."/>
            <person name="Lang D."/>
            <person name="Zimmer A."/>
            <person name="Terry A."/>
            <person name="Salamov A."/>
            <person name="Shapiro H."/>
            <person name="Nishiyama T."/>
            <person name="Perroud P.-F."/>
            <person name="Lindquist E."/>
            <person name="Kamisugi Y."/>
            <person name="Tanahashi T."/>
            <person name="Sakakibara K."/>
            <person name="Fujita T."/>
            <person name="Oishi K."/>
            <person name="Shin-I T."/>
            <person name="Kuroki Y."/>
            <person name="Toyoda A."/>
            <person name="Suzuki Y."/>
            <person name="Hashimoto A."/>
            <person name="Yamaguchi K."/>
            <person name="Sugano A."/>
            <person name="Kohara Y."/>
            <person name="Fujiyama A."/>
            <person name="Anterola A."/>
            <person name="Aoki S."/>
            <person name="Ashton N."/>
            <person name="Barbazuk W.B."/>
            <person name="Barker E."/>
            <person name="Bennetzen J."/>
            <person name="Bezanilla M."/>
            <person name="Blankenship R."/>
            <person name="Cho S.H."/>
            <person name="Dutcher S."/>
            <person name="Estelle M."/>
            <person name="Fawcett J.A."/>
            <person name="Gundlach H."/>
            <person name="Hanada K."/>
            <person name="Heyl A."/>
            <person name="Hicks K.A."/>
            <person name="Hugh J."/>
            <person name="Lohr M."/>
            <person name="Mayer K."/>
            <person name="Melkozernov A."/>
            <person name="Murata T."/>
            <person name="Nelson D."/>
            <person name="Pils B."/>
            <person name="Prigge M."/>
            <person name="Reiss B."/>
            <person name="Renner T."/>
            <person name="Rombauts S."/>
            <person name="Rushton P."/>
            <person name="Sanderfoot A."/>
            <person name="Schween G."/>
            <person name="Shiu S.-H."/>
            <person name="Stueber K."/>
            <person name="Theodoulou F.L."/>
            <person name="Tu H."/>
            <person name="Van de Peer Y."/>
            <person name="Verrier P.J."/>
            <person name="Waters E."/>
            <person name="Wood A."/>
            <person name="Yang L."/>
            <person name="Cove D."/>
            <person name="Cuming A."/>
            <person name="Hasebe M."/>
            <person name="Lucas S."/>
            <person name="Mishler D.B."/>
            <person name="Reski R."/>
            <person name="Grigoriev I."/>
            <person name="Quatrano R.S."/>
            <person name="Boore J.L."/>
        </authorList>
    </citation>
    <scope>NUCLEOTIDE SEQUENCE [LARGE SCALE GENOMIC DNA]</scope>
    <source>
        <strain evidence="10 11">cv. Gransden 2004</strain>
    </source>
</reference>
<dbReference type="Pfam" id="PF02535">
    <property type="entry name" value="Zip"/>
    <property type="match status" value="1"/>
</dbReference>
<dbReference type="GO" id="GO:0005886">
    <property type="term" value="C:plasma membrane"/>
    <property type="evidence" value="ECO:0000318"/>
    <property type="project" value="GO_Central"/>
</dbReference>
<organism evidence="9">
    <name type="scientific">Physcomitrium patens</name>
    <name type="common">Spreading-leaved earth moss</name>
    <name type="synonym">Physcomitrella patens</name>
    <dbReference type="NCBI Taxonomy" id="3218"/>
    <lineage>
        <taxon>Eukaryota</taxon>
        <taxon>Viridiplantae</taxon>
        <taxon>Streptophyta</taxon>
        <taxon>Embryophyta</taxon>
        <taxon>Bryophyta</taxon>
        <taxon>Bryophytina</taxon>
        <taxon>Bryopsida</taxon>
        <taxon>Funariidae</taxon>
        <taxon>Funariales</taxon>
        <taxon>Funariaceae</taxon>
        <taxon>Physcomitrium</taxon>
    </lineage>
</organism>
<dbReference type="PANTHER" id="PTHR11040">
    <property type="entry name" value="ZINC/IRON TRANSPORTER"/>
    <property type="match status" value="1"/>
</dbReference>
<evidence type="ECO:0000256" key="8">
    <source>
        <dbReference type="RuleBase" id="RU362088"/>
    </source>
</evidence>
<keyword evidence="6 8" id="KW-0406">Ion transport</keyword>
<keyword evidence="3 8" id="KW-0813">Transport</keyword>
<dbReference type="EMBL" id="ABEU02000016">
    <property type="protein sequence ID" value="PNR37155.1"/>
    <property type="molecule type" value="Genomic_DNA"/>
</dbReference>
<comment type="caution">
    <text evidence="8">Lacks conserved residue(s) required for the propagation of feature annotation.</text>
</comment>
<sequence length="330" mass="34876">MSEAASACGPAEADSCYDKVGAAHLKGGAIAVIFIASMLGVLIPLIGRRNRFLRSDGIAFFIMKAFAAGVILATAFVHMLPAGSGALTSSCLPEKPWGKFVWSEFIAMLAILATLVMDIVATEFYMSRHVMQHGGVDKVVDASEAIEKQAPGLVTPHPHVHEHEEDSVFTNIRHIVVAQVFEFGIAAHSIIIGVTVGVSNSPCVIRPLFAALTFHQFFEGVALGGCVVQAGFRSVTSLSMGLIFAITTPLGIAIGMGIASSYNENSTQALIVQGVFGSVSGGILIYMSLVDLIAADFLSKRMRCNRKLQVGAFLALFLGVGCMSVIGLWA</sequence>
<dbReference type="AlphaFoldDB" id="A9T004"/>
<feature type="transmembrane region" description="Helical" evidence="8">
    <location>
        <begin position="100"/>
        <end position="121"/>
    </location>
</feature>
<reference evidence="10" key="3">
    <citation type="submission" date="2020-12" db="UniProtKB">
        <authorList>
            <consortium name="EnsemblPlants"/>
        </authorList>
    </citation>
    <scope>IDENTIFICATION</scope>
</reference>
<dbReference type="GO" id="GO:0071577">
    <property type="term" value="P:zinc ion transmembrane transport"/>
    <property type="evidence" value="ECO:0000318"/>
    <property type="project" value="GO_Central"/>
</dbReference>
<evidence type="ECO:0000256" key="2">
    <source>
        <dbReference type="ARBA" id="ARBA00006939"/>
    </source>
</evidence>
<dbReference type="RefSeq" id="XP_024398656.1">
    <property type="nucleotide sequence ID" value="XM_024542888.2"/>
</dbReference>
<dbReference type="NCBIfam" id="TIGR00820">
    <property type="entry name" value="zip"/>
    <property type="match status" value="1"/>
</dbReference>
<dbReference type="EnsemblPlants" id="Pp3c16_550V3.1">
    <property type="protein sequence ID" value="Pp3c16_550V3.1"/>
    <property type="gene ID" value="Pp3c16_550"/>
</dbReference>
<feature type="transmembrane region" description="Helical" evidence="8">
    <location>
        <begin position="242"/>
        <end position="262"/>
    </location>
</feature>
<dbReference type="Proteomes" id="UP000006727">
    <property type="component" value="Chromosome 16"/>
</dbReference>
<evidence type="ECO:0000256" key="3">
    <source>
        <dbReference type="ARBA" id="ARBA00022448"/>
    </source>
</evidence>
<dbReference type="GeneID" id="112293453"/>
<dbReference type="RefSeq" id="XP_024398655.1">
    <property type="nucleotide sequence ID" value="XM_024542887.2"/>
</dbReference>
<dbReference type="OMA" id="HESMCAF"/>
<dbReference type="GO" id="GO:0005385">
    <property type="term" value="F:zinc ion transmembrane transporter activity"/>
    <property type="evidence" value="ECO:0000318"/>
    <property type="project" value="GO_Central"/>
</dbReference>
<dbReference type="STRING" id="3218.A9T004"/>
<dbReference type="HOGENOM" id="CLU_027089_3_0_1"/>
<evidence type="ECO:0000256" key="7">
    <source>
        <dbReference type="ARBA" id="ARBA00023136"/>
    </source>
</evidence>
<protein>
    <submittedName>
        <fullName evidence="9 10">Uncharacterized protein</fullName>
    </submittedName>
</protein>
<evidence type="ECO:0000256" key="4">
    <source>
        <dbReference type="ARBA" id="ARBA00022692"/>
    </source>
</evidence>
<keyword evidence="11" id="KW-1185">Reference proteome</keyword>
<keyword evidence="4 8" id="KW-0812">Transmembrane</keyword>
<evidence type="ECO:0000256" key="6">
    <source>
        <dbReference type="ARBA" id="ARBA00023065"/>
    </source>
</evidence>
<proteinExistence type="inferred from homology"/>
<reference evidence="9 11" key="2">
    <citation type="journal article" date="2018" name="Plant J.">
        <title>The Physcomitrella patens chromosome-scale assembly reveals moss genome structure and evolution.</title>
        <authorList>
            <person name="Lang D."/>
            <person name="Ullrich K.K."/>
            <person name="Murat F."/>
            <person name="Fuchs J."/>
            <person name="Jenkins J."/>
            <person name="Haas F.B."/>
            <person name="Piednoel M."/>
            <person name="Gundlach H."/>
            <person name="Van Bel M."/>
            <person name="Meyberg R."/>
            <person name="Vives C."/>
            <person name="Morata J."/>
            <person name="Symeonidi A."/>
            <person name="Hiss M."/>
            <person name="Muchero W."/>
            <person name="Kamisugi Y."/>
            <person name="Saleh O."/>
            <person name="Blanc G."/>
            <person name="Decker E.L."/>
            <person name="van Gessel N."/>
            <person name="Grimwood J."/>
            <person name="Hayes R.D."/>
            <person name="Graham S.W."/>
            <person name="Gunter L.E."/>
            <person name="McDaniel S.F."/>
            <person name="Hoernstein S.N.W."/>
            <person name="Larsson A."/>
            <person name="Li F.W."/>
            <person name="Perroud P.F."/>
            <person name="Phillips J."/>
            <person name="Ranjan P."/>
            <person name="Rokshar D.S."/>
            <person name="Rothfels C.J."/>
            <person name="Schneider L."/>
            <person name="Shu S."/>
            <person name="Stevenson D.W."/>
            <person name="Thummler F."/>
            <person name="Tillich M."/>
            <person name="Villarreal Aguilar J.C."/>
            <person name="Widiez T."/>
            <person name="Wong G.K."/>
            <person name="Wymore A."/>
            <person name="Zhang Y."/>
            <person name="Zimmer A.D."/>
            <person name="Quatrano R.S."/>
            <person name="Mayer K.F.X."/>
            <person name="Goodstein D."/>
            <person name="Casacuberta J.M."/>
            <person name="Vandepoele K."/>
            <person name="Reski R."/>
            <person name="Cuming A.C."/>
            <person name="Tuskan G.A."/>
            <person name="Maumus F."/>
            <person name="Salse J."/>
            <person name="Schmutz J."/>
            <person name="Rensing S.A."/>
        </authorList>
    </citation>
    <scope>NUCLEOTIDE SEQUENCE [LARGE SCALE GENOMIC DNA]</scope>
    <source>
        <strain evidence="10 11">cv. Gransden 2004</strain>
    </source>
</reference>